<proteinExistence type="predicted"/>
<reference evidence="1 2" key="1">
    <citation type="journal article" date="2018" name="Mol. Biol. Evol.">
        <title>Broad Genomic Sampling Reveals a Smut Pathogenic Ancestry of the Fungal Clade Ustilaginomycotina.</title>
        <authorList>
            <person name="Kijpornyongpan T."/>
            <person name="Mondo S.J."/>
            <person name="Barry K."/>
            <person name="Sandor L."/>
            <person name="Lee J."/>
            <person name="Lipzen A."/>
            <person name="Pangilinan J."/>
            <person name="LaButti K."/>
            <person name="Hainaut M."/>
            <person name="Henrissat B."/>
            <person name="Grigoriev I.V."/>
            <person name="Spatafora J.W."/>
            <person name="Aime M.C."/>
        </authorList>
    </citation>
    <scope>NUCLEOTIDE SEQUENCE [LARGE SCALE GENOMIC DNA]</scope>
    <source>
        <strain evidence="1 2">SA 807</strain>
    </source>
</reference>
<organism evidence="1 2">
    <name type="scientific">Violaceomyces palustris</name>
    <dbReference type="NCBI Taxonomy" id="1673888"/>
    <lineage>
        <taxon>Eukaryota</taxon>
        <taxon>Fungi</taxon>
        <taxon>Dikarya</taxon>
        <taxon>Basidiomycota</taxon>
        <taxon>Ustilaginomycotina</taxon>
        <taxon>Ustilaginomycetes</taxon>
        <taxon>Violaceomycetales</taxon>
        <taxon>Violaceomycetaceae</taxon>
        <taxon>Violaceomyces</taxon>
    </lineage>
</organism>
<name>A0ACD0NRS0_9BASI</name>
<dbReference type="EMBL" id="KZ820185">
    <property type="protein sequence ID" value="PWN48533.1"/>
    <property type="molecule type" value="Genomic_DNA"/>
</dbReference>
<dbReference type="Proteomes" id="UP000245626">
    <property type="component" value="Unassembled WGS sequence"/>
</dbReference>
<sequence>MASTIPNLIRTVLNPRYRSNWIPKRSLLLRPLPSIHSNMVTRSSSRLASQPSGEEPTPEIQASKESLVVVKSARKRKVEKSTKEETKEPEEKVGKSKPATVKKDEDEVAEQPKSKKTKRSPSSSSPSSDSPSAPTGNDTLAPAEFPKNGQVPETLSYEKRPEGVIRISAWNITSLKSAEPKGLFTYIQAEDADVLVLSETKVNDVPKHPKLSQYPYQYWGIGSQKGYAGLAILSKVKPLKSIIGLPNLKGYDSKGRIVTLEFPNSFLIGTYAVNAGEGLKTMDNKIAWNKALAEHLNECDKKKPVIWCGDLNVVLDERDLSQASKKWNKSPGYTQIECDAHRRLLEGKETGGDPFVDIWRHKHPDAVGHYTFYGWRGGCRGKGIGWRLDTFILSERIKDSALECEIRHEVYGASDHVPIFCDIRGPL</sequence>
<evidence type="ECO:0000313" key="1">
    <source>
        <dbReference type="EMBL" id="PWN48533.1"/>
    </source>
</evidence>
<protein>
    <submittedName>
        <fullName evidence="1">Uncharacterized protein</fullName>
    </submittedName>
</protein>
<evidence type="ECO:0000313" key="2">
    <source>
        <dbReference type="Proteomes" id="UP000245626"/>
    </source>
</evidence>
<keyword evidence="2" id="KW-1185">Reference proteome</keyword>
<gene>
    <name evidence="1" type="ORF">IE53DRAFT_389250</name>
</gene>
<accession>A0ACD0NRS0</accession>